<dbReference type="GO" id="GO:0051920">
    <property type="term" value="F:peroxiredoxin activity"/>
    <property type="evidence" value="ECO:0007669"/>
    <property type="project" value="InterPro"/>
</dbReference>
<dbReference type="InterPro" id="IPR011051">
    <property type="entry name" value="RmlC_Cupin_sf"/>
</dbReference>
<evidence type="ECO:0000259" key="2">
    <source>
        <dbReference type="Pfam" id="PF02627"/>
    </source>
</evidence>
<dbReference type="InterPro" id="IPR013096">
    <property type="entry name" value="Cupin_2"/>
</dbReference>
<sequence>MGKAINILTAFIIASSTQFAMAESIHTQLTPKTEQTLQSVDSSHFSGKAAFARLPTLPSNGDVAPAIVHFETNSFTDWHTHSQGQYLIVTDGSGRFQEWDKPMQTITKGDVVWIAPNVKHWHGAGEFTAMSHIAISPVQGNAVTWLEKVQPEKAENIVKTDKISGNHLSAKQLSIIPLAIAVTQGDQATVKTAIEQGLKAGLTVSELKEAVSHQFAYIGAPKTLNGLITLKSVLENRAKQGINDPQGKLATELGNVDYYQLGTEKLASLTNRPTQTPIFEFAPVVDYAIKAQLFGYQFSRDNLGDVERELTTIGSLVGLGESVNAQLRSHLSLMKNLGLTETSFKQLTETVNSSQAQNLRNVWAEVNRL</sequence>
<dbReference type="PANTHER" id="PTHR43698:SF1">
    <property type="entry name" value="BLL4564 PROTEIN"/>
    <property type="match status" value="1"/>
</dbReference>
<feature type="domain" description="Cupin type-2" evidence="3">
    <location>
        <begin position="67"/>
        <end position="123"/>
    </location>
</feature>
<dbReference type="InterPro" id="IPR003779">
    <property type="entry name" value="CMD-like"/>
</dbReference>
<dbReference type="Pfam" id="PF02627">
    <property type="entry name" value="CMD"/>
    <property type="match status" value="1"/>
</dbReference>
<dbReference type="Gene3D" id="2.60.120.10">
    <property type="entry name" value="Jelly Rolls"/>
    <property type="match status" value="1"/>
</dbReference>
<dbReference type="Pfam" id="PF07883">
    <property type="entry name" value="Cupin_2"/>
    <property type="match status" value="1"/>
</dbReference>
<dbReference type="SUPFAM" id="SSF69118">
    <property type="entry name" value="AhpD-like"/>
    <property type="match status" value="1"/>
</dbReference>
<organism evidence="4 5">
    <name type="scientific">Entomomonas asaccharolytica</name>
    <dbReference type="NCBI Taxonomy" id="2785331"/>
    <lineage>
        <taxon>Bacteria</taxon>
        <taxon>Pseudomonadati</taxon>
        <taxon>Pseudomonadota</taxon>
        <taxon>Gammaproteobacteria</taxon>
        <taxon>Pseudomonadales</taxon>
        <taxon>Pseudomonadaceae</taxon>
        <taxon>Entomomonas</taxon>
    </lineage>
</organism>
<feature type="domain" description="Carboxymuconolactone decarboxylase-like" evidence="2">
    <location>
        <begin position="163"/>
        <end position="227"/>
    </location>
</feature>
<dbReference type="InterPro" id="IPR029032">
    <property type="entry name" value="AhpD-like"/>
</dbReference>
<protein>
    <submittedName>
        <fullName evidence="4">Carboxymuconolactone decarboxylase family protein</fullName>
    </submittedName>
</protein>
<dbReference type="EMBL" id="CP067393">
    <property type="protein sequence ID" value="QQP86050.1"/>
    <property type="molecule type" value="Genomic_DNA"/>
</dbReference>
<dbReference type="CDD" id="cd02233">
    <property type="entry name" value="cupin_HNL-like"/>
    <property type="match status" value="1"/>
</dbReference>
<feature type="chain" id="PRO_5036741402" evidence="1">
    <location>
        <begin position="23"/>
        <end position="369"/>
    </location>
</feature>
<accession>A0A974NG91</accession>
<gene>
    <name evidence="4" type="ORF">JHT90_01995</name>
</gene>
<name>A0A974NG91_9GAMM</name>
<dbReference type="InterPro" id="IPR014710">
    <property type="entry name" value="RmlC-like_jellyroll"/>
</dbReference>
<dbReference type="AlphaFoldDB" id="A0A974NG91"/>
<keyword evidence="1" id="KW-0732">Signal</keyword>
<dbReference type="SUPFAM" id="SSF51182">
    <property type="entry name" value="RmlC-like cupins"/>
    <property type="match status" value="1"/>
</dbReference>
<proteinExistence type="predicted"/>
<feature type="signal peptide" evidence="1">
    <location>
        <begin position="1"/>
        <end position="22"/>
    </location>
</feature>
<dbReference type="RefSeq" id="WP_201093472.1">
    <property type="nucleotide sequence ID" value="NZ_CP067393.1"/>
</dbReference>
<keyword evidence="5" id="KW-1185">Reference proteome</keyword>
<evidence type="ECO:0000256" key="1">
    <source>
        <dbReference type="SAM" id="SignalP"/>
    </source>
</evidence>
<dbReference type="Gene3D" id="1.20.1290.10">
    <property type="entry name" value="AhpD-like"/>
    <property type="match status" value="2"/>
</dbReference>
<reference evidence="4 5" key="1">
    <citation type="submission" date="2021-01" db="EMBL/GenBank/DDBJ databases">
        <title>Entomomonas sp. F2A isolated from a house cricket (Acheta domesticus).</title>
        <authorList>
            <person name="Spergser J."/>
            <person name="Busse H.-J."/>
        </authorList>
    </citation>
    <scope>NUCLEOTIDE SEQUENCE [LARGE SCALE GENOMIC DNA]</scope>
    <source>
        <strain evidence="4 5">F2A</strain>
    </source>
</reference>
<dbReference type="InterPro" id="IPR047263">
    <property type="entry name" value="HNL-like_cupin"/>
</dbReference>
<evidence type="ECO:0000313" key="4">
    <source>
        <dbReference type="EMBL" id="QQP86050.1"/>
    </source>
</evidence>
<dbReference type="PANTHER" id="PTHR43698">
    <property type="entry name" value="RIBD C-TERMINAL DOMAIN CONTAINING PROTEIN"/>
    <property type="match status" value="1"/>
</dbReference>
<evidence type="ECO:0000313" key="5">
    <source>
        <dbReference type="Proteomes" id="UP000595278"/>
    </source>
</evidence>
<dbReference type="Proteomes" id="UP000595278">
    <property type="component" value="Chromosome"/>
</dbReference>
<evidence type="ECO:0000259" key="3">
    <source>
        <dbReference type="Pfam" id="PF07883"/>
    </source>
</evidence>
<dbReference type="KEGG" id="eaz:JHT90_01995"/>